<accession>A0A2Z6MCP5</accession>
<feature type="region of interest" description="Disordered" evidence="1">
    <location>
        <begin position="1"/>
        <end position="36"/>
    </location>
</feature>
<organism evidence="2 3">
    <name type="scientific">Trifolium subterraneum</name>
    <name type="common">Subterranean clover</name>
    <dbReference type="NCBI Taxonomy" id="3900"/>
    <lineage>
        <taxon>Eukaryota</taxon>
        <taxon>Viridiplantae</taxon>
        <taxon>Streptophyta</taxon>
        <taxon>Embryophyta</taxon>
        <taxon>Tracheophyta</taxon>
        <taxon>Spermatophyta</taxon>
        <taxon>Magnoliopsida</taxon>
        <taxon>eudicotyledons</taxon>
        <taxon>Gunneridae</taxon>
        <taxon>Pentapetalae</taxon>
        <taxon>rosids</taxon>
        <taxon>fabids</taxon>
        <taxon>Fabales</taxon>
        <taxon>Fabaceae</taxon>
        <taxon>Papilionoideae</taxon>
        <taxon>50 kb inversion clade</taxon>
        <taxon>NPAAA clade</taxon>
        <taxon>Hologalegina</taxon>
        <taxon>IRL clade</taxon>
        <taxon>Trifolieae</taxon>
        <taxon>Trifolium</taxon>
    </lineage>
</organism>
<dbReference type="Proteomes" id="UP000242715">
    <property type="component" value="Unassembled WGS sequence"/>
</dbReference>
<gene>
    <name evidence="2" type="ORF">TSUD_114330</name>
</gene>
<keyword evidence="3" id="KW-1185">Reference proteome</keyword>
<sequence length="69" mass="7212">MRAREIGFGSVKRKSEGSDEDAEDISDSVSEGSTGRAEIAKVIGGFFSGADEERNDGCDGNGVAAEERV</sequence>
<proteinExistence type="predicted"/>
<feature type="region of interest" description="Disordered" evidence="1">
    <location>
        <begin position="48"/>
        <end position="69"/>
    </location>
</feature>
<protein>
    <submittedName>
        <fullName evidence="2">Uncharacterized protein</fullName>
    </submittedName>
</protein>
<dbReference type="AlphaFoldDB" id="A0A2Z6MCP5"/>
<evidence type="ECO:0000256" key="1">
    <source>
        <dbReference type="SAM" id="MobiDB-lite"/>
    </source>
</evidence>
<reference evidence="3" key="1">
    <citation type="journal article" date="2017" name="Front. Plant Sci.">
        <title>Climate Clever Clovers: New Paradigm to Reduce the Environmental Footprint of Ruminants by Breeding Low Methanogenic Forages Utilizing Haplotype Variation.</title>
        <authorList>
            <person name="Kaur P."/>
            <person name="Appels R."/>
            <person name="Bayer P.E."/>
            <person name="Keeble-Gagnere G."/>
            <person name="Wang J."/>
            <person name="Hirakawa H."/>
            <person name="Shirasawa K."/>
            <person name="Vercoe P."/>
            <person name="Stefanova K."/>
            <person name="Durmic Z."/>
            <person name="Nichols P."/>
            <person name="Revell C."/>
            <person name="Isobe S.N."/>
            <person name="Edwards D."/>
            <person name="Erskine W."/>
        </authorList>
    </citation>
    <scope>NUCLEOTIDE SEQUENCE [LARGE SCALE GENOMIC DNA]</scope>
    <source>
        <strain evidence="3">cv. Daliak</strain>
    </source>
</reference>
<evidence type="ECO:0000313" key="2">
    <source>
        <dbReference type="EMBL" id="GAU27853.1"/>
    </source>
</evidence>
<name>A0A2Z6MCP5_TRISU</name>
<evidence type="ECO:0000313" key="3">
    <source>
        <dbReference type="Proteomes" id="UP000242715"/>
    </source>
</evidence>
<dbReference type="EMBL" id="DF973362">
    <property type="protein sequence ID" value="GAU27853.1"/>
    <property type="molecule type" value="Genomic_DNA"/>
</dbReference>